<dbReference type="AlphaFoldDB" id="F0YLU2"/>
<evidence type="ECO:0000313" key="2">
    <source>
        <dbReference type="EMBL" id="EGB03959.1"/>
    </source>
</evidence>
<sequence length="275" mass="29596">MGKAELEQLETWATSAIEAATGIVGEREIARHLASQASADATRKACFELLGRAPAVAAFAEELVARRGFVRAPAAGGGAPGGASQREKQRQRAARLKQGDSEKAPLNCLRCGFANAVDVARAAPDVAPERAYADAHRRLGDRAAAWGRCAFCGDDLAAQADPAPCDRAEALARRLVQYDRESARRTHVIDDQQDWYAVATSAFSSPEEAAAAWDKEERRRENARKSTFKIDFAGRRVVETEFEEEEALFQGRAEPRVAAGDAPDEVCGAPDAVSV</sequence>
<organism evidence="3">
    <name type="scientific">Aureococcus anophagefferens</name>
    <name type="common">Harmful bloom alga</name>
    <dbReference type="NCBI Taxonomy" id="44056"/>
    <lineage>
        <taxon>Eukaryota</taxon>
        <taxon>Sar</taxon>
        <taxon>Stramenopiles</taxon>
        <taxon>Ochrophyta</taxon>
        <taxon>Pelagophyceae</taxon>
        <taxon>Pelagomonadales</taxon>
        <taxon>Pelagomonadaceae</taxon>
        <taxon>Aureococcus</taxon>
    </lineage>
</organism>
<dbReference type="Proteomes" id="UP000002729">
    <property type="component" value="Unassembled WGS sequence"/>
</dbReference>
<dbReference type="RefSeq" id="XP_009041381.1">
    <property type="nucleotide sequence ID" value="XM_009043133.1"/>
</dbReference>
<feature type="region of interest" description="Disordered" evidence="1">
    <location>
        <begin position="253"/>
        <end position="275"/>
    </location>
</feature>
<dbReference type="KEGG" id="aaf:AURANDRAFT_67610"/>
<name>F0YLU2_AURAN</name>
<evidence type="ECO:0000313" key="3">
    <source>
        <dbReference type="Proteomes" id="UP000002729"/>
    </source>
</evidence>
<dbReference type="GeneID" id="20226335"/>
<dbReference type="GO" id="GO:0005634">
    <property type="term" value="C:nucleus"/>
    <property type="evidence" value="ECO:0007669"/>
    <property type="project" value="TreeGrafter"/>
</dbReference>
<keyword evidence="3" id="KW-1185">Reference proteome</keyword>
<dbReference type="PANTHER" id="PTHR12963">
    <property type="entry name" value="THYROID RECEPTOR INTERACTING PROTEIN RELATED"/>
    <property type="match status" value="1"/>
</dbReference>
<accession>F0YLU2</accession>
<feature type="region of interest" description="Disordered" evidence="1">
    <location>
        <begin position="74"/>
        <end position="99"/>
    </location>
</feature>
<evidence type="ECO:0000256" key="1">
    <source>
        <dbReference type="SAM" id="MobiDB-lite"/>
    </source>
</evidence>
<dbReference type="InterPro" id="IPR039128">
    <property type="entry name" value="TRIP4-like"/>
</dbReference>
<dbReference type="GO" id="GO:0045893">
    <property type="term" value="P:positive regulation of DNA-templated transcription"/>
    <property type="evidence" value="ECO:0007669"/>
    <property type="project" value="TreeGrafter"/>
</dbReference>
<dbReference type="InParanoid" id="F0YLU2"/>
<proteinExistence type="predicted"/>
<dbReference type="OrthoDB" id="6614653at2759"/>
<reference evidence="2" key="1">
    <citation type="journal article" date="2011" name="Proc. Natl. Acad. Sci. U.S.A.">
        <title>Niche of harmful alga Aureococcus anophagefferens revealed through ecogenomics.</title>
        <authorList>
            <person name="Gobler C.J."/>
            <person name="Berry D.L."/>
            <person name="Dyhrman S.T."/>
            <person name="Wilhelm S.W."/>
            <person name="Salamov A."/>
            <person name="Lobanov A.V."/>
            <person name="Zhang Y."/>
            <person name="Collier J.L."/>
            <person name="Wurch L.L."/>
            <person name="Kustka A.B."/>
            <person name="Dill B.D."/>
            <person name="Shah M."/>
            <person name="VerBerkmoes N.C."/>
            <person name="Kuo A."/>
            <person name="Terry A."/>
            <person name="Pangilinan J."/>
            <person name="Lindquist E.A."/>
            <person name="Lucas S."/>
            <person name="Paulsen I.T."/>
            <person name="Hattenrath-Lehmann T.K."/>
            <person name="Talmage S.C."/>
            <person name="Walker E.A."/>
            <person name="Koch F."/>
            <person name="Burson A.M."/>
            <person name="Marcoval M.A."/>
            <person name="Tang Y.Z."/>
            <person name="Lecleir G.R."/>
            <person name="Coyne K.J."/>
            <person name="Berg G.M."/>
            <person name="Bertrand E.M."/>
            <person name="Saito M.A."/>
            <person name="Gladyshev V.N."/>
            <person name="Grigoriev I.V."/>
        </authorList>
    </citation>
    <scope>NUCLEOTIDE SEQUENCE [LARGE SCALE GENOMIC DNA]</scope>
    <source>
        <strain evidence="2">CCMP1984</strain>
    </source>
</reference>
<protein>
    <submittedName>
        <fullName evidence="2">Uncharacterized protein</fullName>
    </submittedName>
</protein>
<dbReference type="EMBL" id="GL833158">
    <property type="protein sequence ID" value="EGB03959.1"/>
    <property type="molecule type" value="Genomic_DNA"/>
</dbReference>
<gene>
    <name evidence="2" type="ORF">AURANDRAFT_67610</name>
</gene>
<dbReference type="PANTHER" id="PTHR12963:SF4">
    <property type="entry name" value="ACTIVATING SIGNAL COINTEGRATOR 1"/>
    <property type="match status" value="1"/>
</dbReference>